<dbReference type="InParanoid" id="A0A0D0CCA6"/>
<dbReference type="EMBL" id="KN830081">
    <property type="protein sequence ID" value="KIK73123.1"/>
    <property type="molecule type" value="Genomic_DNA"/>
</dbReference>
<reference evidence="3" key="2">
    <citation type="submission" date="2015-01" db="EMBL/GenBank/DDBJ databases">
        <title>Evolutionary Origins and Diversification of the Mycorrhizal Mutualists.</title>
        <authorList>
            <consortium name="DOE Joint Genome Institute"/>
            <consortium name="Mycorrhizal Genomics Consortium"/>
            <person name="Kohler A."/>
            <person name="Kuo A."/>
            <person name="Nagy L.G."/>
            <person name="Floudas D."/>
            <person name="Copeland A."/>
            <person name="Barry K.W."/>
            <person name="Cichocki N."/>
            <person name="Veneault-Fourrey C."/>
            <person name="LaButti K."/>
            <person name="Lindquist E.A."/>
            <person name="Lipzen A."/>
            <person name="Lundell T."/>
            <person name="Morin E."/>
            <person name="Murat C."/>
            <person name="Riley R."/>
            <person name="Ohm R."/>
            <person name="Sun H."/>
            <person name="Tunlid A."/>
            <person name="Henrissat B."/>
            <person name="Grigoriev I.V."/>
            <person name="Hibbett D.S."/>
            <person name="Martin F."/>
        </authorList>
    </citation>
    <scope>NUCLEOTIDE SEQUENCE [LARGE SCALE GENOMIC DNA]</scope>
    <source>
        <strain evidence="3">Ve08.2h10</strain>
    </source>
</reference>
<evidence type="ECO:0000259" key="1">
    <source>
        <dbReference type="Pfam" id="PF18803"/>
    </source>
</evidence>
<feature type="non-terminal residue" evidence="2">
    <location>
        <position position="314"/>
    </location>
</feature>
<organism evidence="2 3">
    <name type="scientific">Paxillus rubicundulus Ve08.2h10</name>
    <dbReference type="NCBI Taxonomy" id="930991"/>
    <lineage>
        <taxon>Eukaryota</taxon>
        <taxon>Fungi</taxon>
        <taxon>Dikarya</taxon>
        <taxon>Basidiomycota</taxon>
        <taxon>Agaricomycotina</taxon>
        <taxon>Agaricomycetes</taxon>
        <taxon>Agaricomycetidae</taxon>
        <taxon>Boletales</taxon>
        <taxon>Paxilineae</taxon>
        <taxon>Paxillaceae</taxon>
        <taxon>Paxillus</taxon>
    </lineage>
</organism>
<dbReference type="Pfam" id="PF18803">
    <property type="entry name" value="CxC2"/>
    <property type="match status" value="1"/>
</dbReference>
<dbReference type="Pfam" id="PF18758">
    <property type="entry name" value="KDZ"/>
    <property type="match status" value="1"/>
</dbReference>
<evidence type="ECO:0000313" key="2">
    <source>
        <dbReference type="EMBL" id="KIK73123.1"/>
    </source>
</evidence>
<proteinExistence type="predicted"/>
<name>A0A0D0CCA6_9AGAM</name>
<keyword evidence="3" id="KW-1185">Reference proteome</keyword>
<dbReference type="InterPro" id="IPR040521">
    <property type="entry name" value="KDZ"/>
</dbReference>
<dbReference type="InterPro" id="IPR041457">
    <property type="entry name" value="CxC2_KDZ-assoc"/>
</dbReference>
<dbReference type="HOGENOM" id="CLU_003703_11_0_1"/>
<feature type="domain" description="CxC2-like cysteine cluster KDZ transposase-associated" evidence="1">
    <location>
        <begin position="1"/>
        <end position="71"/>
    </location>
</feature>
<sequence>VHYCNLAYCNCPGSPDPHIQLLGAGLFPASTACPSTVFTLKVLDDFLRDNVECGTAAMNYFSKLKRITSNVFPHLVPVRSSVGYVARIWRVLKLFKWNGFGHDPRAVGLGELVLFCLACPQKGVNLDLEIDKDIWKYSWTIIMDGNFKAKHMHDKKLDDQVFLMDGMGYMVGRKKYHDYLKAAKEAPKRLACNNHREVNQANTHRHKLEATGIGGCACARHGCFIPHPLGDFQKGERYKIPKPVNMDYALSHALRHNMAGIQRVLTFYDINCQYMKNFQQRISSNSYLSMPAGISPMPSISLWHVHSHRNECFS</sequence>
<dbReference type="STRING" id="930991.A0A0D0CCA6"/>
<evidence type="ECO:0000313" key="3">
    <source>
        <dbReference type="Proteomes" id="UP000054538"/>
    </source>
</evidence>
<accession>A0A0D0CCA6</accession>
<protein>
    <recommendedName>
        <fullName evidence="1">CxC2-like cysteine cluster KDZ transposase-associated domain-containing protein</fullName>
    </recommendedName>
</protein>
<gene>
    <name evidence="2" type="ORF">PAXRUDRAFT_179210</name>
</gene>
<reference evidence="2 3" key="1">
    <citation type="submission" date="2014-04" db="EMBL/GenBank/DDBJ databases">
        <authorList>
            <consortium name="DOE Joint Genome Institute"/>
            <person name="Kuo A."/>
            <person name="Kohler A."/>
            <person name="Jargeat P."/>
            <person name="Nagy L.G."/>
            <person name="Floudas D."/>
            <person name="Copeland A."/>
            <person name="Barry K.W."/>
            <person name="Cichocki N."/>
            <person name="Veneault-Fourrey C."/>
            <person name="LaButti K."/>
            <person name="Lindquist E.A."/>
            <person name="Lipzen A."/>
            <person name="Lundell T."/>
            <person name="Morin E."/>
            <person name="Murat C."/>
            <person name="Sun H."/>
            <person name="Tunlid A."/>
            <person name="Henrissat B."/>
            <person name="Grigoriev I.V."/>
            <person name="Hibbett D.S."/>
            <person name="Martin F."/>
            <person name="Nordberg H.P."/>
            <person name="Cantor M.N."/>
            <person name="Hua S.X."/>
        </authorList>
    </citation>
    <scope>NUCLEOTIDE SEQUENCE [LARGE SCALE GENOMIC DNA]</scope>
    <source>
        <strain evidence="2 3">Ve08.2h10</strain>
    </source>
</reference>
<dbReference type="Proteomes" id="UP000054538">
    <property type="component" value="Unassembled WGS sequence"/>
</dbReference>
<dbReference type="AlphaFoldDB" id="A0A0D0CCA6"/>
<dbReference type="OrthoDB" id="3192989at2759"/>